<dbReference type="Proteomes" id="UP000308489">
    <property type="component" value="Chromosome 1"/>
</dbReference>
<organism evidence="2 3">
    <name type="scientific">Hathewaya histolytica</name>
    <name type="common">Clostridium histolyticum</name>
    <dbReference type="NCBI Taxonomy" id="1498"/>
    <lineage>
        <taxon>Bacteria</taxon>
        <taxon>Bacillati</taxon>
        <taxon>Bacillota</taxon>
        <taxon>Clostridia</taxon>
        <taxon>Eubacteriales</taxon>
        <taxon>Clostridiaceae</taxon>
        <taxon>Hathewaya</taxon>
    </lineage>
</organism>
<name>A0A4U9R922_HATHI</name>
<evidence type="ECO:0000313" key="2">
    <source>
        <dbReference type="EMBL" id="VTQ87368.1"/>
    </source>
</evidence>
<gene>
    <name evidence="2" type="ORF">NCTC503_01071</name>
</gene>
<feature type="region of interest" description="Disordered" evidence="1">
    <location>
        <begin position="1"/>
        <end position="42"/>
    </location>
</feature>
<accession>A0A4U9R922</accession>
<sequence length="42" mass="4968">MPYNKEETRKAKKAKIRSDKPLIIEDNQMQKHKSKGLIRGEE</sequence>
<evidence type="ECO:0000313" key="3">
    <source>
        <dbReference type="Proteomes" id="UP000308489"/>
    </source>
</evidence>
<proteinExistence type="predicted"/>
<dbReference type="RefSeq" id="WP_279232941.1">
    <property type="nucleotide sequence ID" value="NZ_CBCRUQ010000004.1"/>
</dbReference>
<reference evidence="2 3" key="1">
    <citation type="submission" date="2019-05" db="EMBL/GenBank/DDBJ databases">
        <authorList>
            <consortium name="Pathogen Informatics"/>
        </authorList>
    </citation>
    <scope>NUCLEOTIDE SEQUENCE [LARGE SCALE GENOMIC DNA]</scope>
    <source>
        <strain evidence="2 3">NCTC503</strain>
    </source>
</reference>
<dbReference type="KEGG" id="hhw:NCTC503_01071"/>
<dbReference type="EMBL" id="LR590481">
    <property type="protein sequence ID" value="VTQ87368.1"/>
    <property type="molecule type" value="Genomic_DNA"/>
</dbReference>
<evidence type="ECO:0000256" key="1">
    <source>
        <dbReference type="SAM" id="MobiDB-lite"/>
    </source>
</evidence>
<keyword evidence="3" id="KW-1185">Reference proteome</keyword>
<dbReference type="AlphaFoldDB" id="A0A4U9R922"/>
<protein>
    <submittedName>
        <fullName evidence="2">Uncharacterized protein</fullName>
    </submittedName>
</protein>